<dbReference type="InterPro" id="IPR013148">
    <property type="entry name" value="Glyco_hydro_32_N"/>
</dbReference>
<evidence type="ECO:0000256" key="2">
    <source>
        <dbReference type="ARBA" id="ARBA00022801"/>
    </source>
</evidence>
<keyword evidence="3" id="KW-0326">Glycosidase</keyword>
<dbReference type="AlphaFoldDB" id="A0A5B1CMB9"/>
<organism evidence="5 6">
    <name type="scientific">Rubripirellula obstinata</name>
    <dbReference type="NCBI Taxonomy" id="406547"/>
    <lineage>
        <taxon>Bacteria</taxon>
        <taxon>Pseudomonadati</taxon>
        <taxon>Planctomycetota</taxon>
        <taxon>Planctomycetia</taxon>
        <taxon>Pirellulales</taxon>
        <taxon>Pirellulaceae</taxon>
        <taxon>Rubripirellula</taxon>
    </lineage>
</organism>
<dbReference type="GO" id="GO:0005975">
    <property type="term" value="P:carbohydrate metabolic process"/>
    <property type="evidence" value="ECO:0007669"/>
    <property type="project" value="InterPro"/>
</dbReference>
<sequence>MYTETAGSRKTLGDVDVLYHDGLYHLFHLVLPNHDFIAHAVSDNCLSWRRVENSLFLGHPGSWDDSMLWTTHVSADPHRPGSWRMFYTGLSRRDHGAKQRIGMAVSDDLYTWRKSPVNWTDRRSDLPYDLPGRPEQPPFDHDAASCFPLGPHGEYYESEVDEGRHWLSWRDPFYYREDDRGWLLSAGRVNHGPVVRRGCVAVMEETSPNFFEPRPPLHHPALYDDVEVPNLFQIGGEYYLIGSMREDAKIRYWHTQQIGKPWKSYADNVLLAAGNYAGRITKDDQGILLWSFFTPGTTDRVTNNLMPPPKRLVRTERGHLEVRTFEGFESLVEGPAETNSFEALKIEHEQQVTIDDESVQFRCECGFQIFALPDTVACFRLRAKVTMLSEGKCGIAFRIDRETHDGYYLSLDLFKGVVQLRAWGSGPDGSGEDMMQFQSLQSNYWEVAQRGEADLQLLAYGSYVELSIGDRVMLSLADQTFTEGSVGFCVESATVKVQNLTLDHCTPPTQSDEHLANG</sequence>
<dbReference type="GO" id="GO:0004553">
    <property type="term" value="F:hydrolase activity, hydrolyzing O-glycosyl compounds"/>
    <property type="evidence" value="ECO:0007669"/>
    <property type="project" value="InterPro"/>
</dbReference>
<dbReference type="CDD" id="cd18609">
    <property type="entry name" value="GH32-like"/>
    <property type="match status" value="1"/>
</dbReference>
<dbReference type="SMART" id="SM00640">
    <property type="entry name" value="Glyco_32"/>
    <property type="match status" value="1"/>
</dbReference>
<comment type="caution">
    <text evidence="5">The sequence shown here is derived from an EMBL/GenBank/DDBJ whole genome shotgun (WGS) entry which is preliminary data.</text>
</comment>
<keyword evidence="6" id="KW-1185">Reference proteome</keyword>
<dbReference type="OrthoDB" id="9759709at2"/>
<accession>A0A5B1CMB9</accession>
<feature type="domain" description="Glycosyl hydrolase family 32 N-terminal" evidence="4">
    <location>
        <begin position="17"/>
        <end position="116"/>
    </location>
</feature>
<keyword evidence="2" id="KW-0378">Hydrolase</keyword>
<proteinExistence type="inferred from homology"/>
<comment type="similarity">
    <text evidence="1">Belongs to the glycosyl hydrolase 32 family.</text>
</comment>
<protein>
    <recommendedName>
        <fullName evidence="4">Glycosyl hydrolase family 32 N-terminal domain-containing protein</fullName>
    </recommendedName>
</protein>
<evidence type="ECO:0000313" key="5">
    <source>
        <dbReference type="EMBL" id="KAA1261482.1"/>
    </source>
</evidence>
<evidence type="ECO:0000313" key="6">
    <source>
        <dbReference type="Proteomes" id="UP000322699"/>
    </source>
</evidence>
<evidence type="ECO:0000259" key="4">
    <source>
        <dbReference type="Pfam" id="PF00251"/>
    </source>
</evidence>
<dbReference type="Gene3D" id="2.60.120.560">
    <property type="entry name" value="Exo-inulinase, domain 1"/>
    <property type="match status" value="1"/>
</dbReference>
<dbReference type="Proteomes" id="UP000322699">
    <property type="component" value="Unassembled WGS sequence"/>
</dbReference>
<evidence type="ECO:0000256" key="3">
    <source>
        <dbReference type="ARBA" id="ARBA00023295"/>
    </source>
</evidence>
<dbReference type="InterPro" id="IPR001362">
    <property type="entry name" value="Glyco_hydro_32"/>
</dbReference>
<gene>
    <name evidence="5" type="ORF">LF1_40320</name>
</gene>
<dbReference type="EMBL" id="VRLW01000001">
    <property type="protein sequence ID" value="KAA1261482.1"/>
    <property type="molecule type" value="Genomic_DNA"/>
</dbReference>
<reference evidence="5 6" key="1">
    <citation type="submission" date="2019-08" db="EMBL/GenBank/DDBJ databases">
        <title>Deep-cultivation of Planctomycetes and their phenomic and genomic characterization uncovers novel biology.</title>
        <authorList>
            <person name="Wiegand S."/>
            <person name="Jogler M."/>
            <person name="Boedeker C."/>
            <person name="Pinto D."/>
            <person name="Vollmers J."/>
            <person name="Rivas-Marin E."/>
            <person name="Kohn T."/>
            <person name="Peeters S.H."/>
            <person name="Heuer A."/>
            <person name="Rast P."/>
            <person name="Oberbeckmann S."/>
            <person name="Bunk B."/>
            <person name="Jeske O."/>
            <person name="Meyerdierks A."/>
            <person name="Storesund J.E."/>
            <person name="Kallscheuer N."/>
            <person name="Luecker S."/>
            <person name="Lage O.M."/>
            <person name="Pohl T."/>
            <person name="Merkel B.J."/>
            <person name="Hornburger P."/>
            <person name="Mueller R.-W."/>
            <person name="Bruemmer F."/>
            <person name="Labrenz M."/>
            <person name="Spormann A.M."/>
            <person name="Op Den Camp H."/>
            <person name="Overmann J."/>
            <person name="Amann R."/>
            <person name="Jetten M.S.M."/>
            <person name="Mascher T."/>
            <person name="Medema M.H."/>
            <person name="Devos D.P."/>
            <person name="Kaster A.-K."/>
            <person name="Ovreas L."/>
            <person name="Rohde M."/>
            <person name="Galperin M.Y."/>
            <person name="Jogler C."/>
        </authorList>
    </citation>
    <scope>NUCLEOTIDE SEQUENCE [LARGE SCALE GENOMIC DNA]</scope>
    <source>
        <strain evidence="5 6">LF1</strain>
    </source>
</reference>
<dbReference type="SUPFAM" id="SSF75005">
    <property type="entry name" value="Arabinanase/levansucrase/invertase"/>
    <property type="match status" value="1"/>
</dbReference>
<name>A0A5B1CMB9_9BACT</name>
<dbReference type="Pfam" id="PF00251">
    <property type="entry name" value="Glyco_hydro_32N"/>
    <property type="match status" value="1"/>
</dbReference>
<dbReference type="Gene3D" id="2.115.10.20">
    <property type="entry name" value="Glycosyl hydrolase domain, family 43"/>
    <property type="match status" value="1"/>
</dbReference>
<dbReference type="RefSeq" id="WP_068264910.1">
    <property type="nucleotide sequence ID" value="NZ_LWSK01000072.1"/>
</dbReference>
<evidence type="ECO:0000256" key="1">
    <source>
        <dbReference type="ARBA" id="ARBA00009902"/>
    </source>
</evidence>
<dbReference type="InterPro" id="IPR023296">
    <property type="entry name" value="Glyco_hydro_beta-prop_sf"/>
</dbReference>